<accession>A0A6P1MFX4</accession>
<dbReference type="RefSeq" id="WP_162363374.1">
    <property type="nucleotide sequence ID" value="NZ_CP047591.1"/>
</dbReference>
<keyword evidence="2" id="KW-1185">Reference proteome</keyword>
<organism evidence="1 2">
    <name type="scientific">Aminipila terrae</name>
    <dbReference type="NCBI Taxonomy" id="2697030"/>
    <lineage>
        <taxon>Bacteria</taxon>
        <taxon>Bacillati</taxon>
        <taxon>Bacillota</taxon>
        <taxon>Clostridia</taxon>
        <taxon>Peptostreptococcales</taxon>
        <taxon>Anaerovoracaceae</taxon>
        <taxon>Aminipila</taxon>
    </lineage>
</organism>
<gene>
    <name evidence="1" type="ORF">Ami3637_15600</name>
</gene>
<dbReference type="KEGG" id="amic:Ami3637_15600"/>
<sequence length="253" mass="29488">MHDDIVFAAIEKGTPAFDESNEEMKFVYAYKAFFFEYYKLHIGMDSYRECFKKTVAFKSPQMVGMYRMLQLKVQEFEPIKSHFDKEIMQGTYGGIVTCVIKISEQIKFADYAYIAPEYDLNGKKIKHTVKGIMHRLAVTAFPESTQSYILLSCLETERNIYQELFDQLKKASVDKIKFYMSMVLPLYSENMVLSSKLWDSWNEDTQMAYTFYSNLNGPKAFVFGKCIGMGLRNAAKMKPKFDYSKRGKIDLFI</sequence>
<dbReference type="Proteomes" id="UP000463883">
    <property type="component" value="Chromosome"/>
</dbReference>
<evidence type="ECO:0000313" key="1">
    <source>
        <dbReference type="EMBL" id="QHI73609.1"/>
    </source>
</evidence>
<evidence type="ECO:0000313" key="2">
    <source>
        <dbReference type="Proteomes" id="UP000463883"/>
    </source>
</evidence>
<dbReference type="AlphaFoldDB" id="A0A6P1MFX4"/>
<name>A0A6P1MFX4_9FIRM</name>
<reference evidence="1 2" key="1">
    <citation type="submission" date="2020-01" db="EMBL/GenBank/DDBJ databases">
        <title>Genomic analysis of Aminipila sp. CBA3637.</title>
        <authorList>
            <person name="Kim Y.B."/>
            <person name="Roh S.W."/>
        </authorList>
    </citation>
    <scope>NUCLEOTIDE SEQUENCE [LARGE SCALE GENOMIC DNA]</scope>
    <source>
        <strain evidence="1 2">CBA3637</strain>
    </source>
</reference>
<dbReference type="EMBL" id="CP047591">
    <property type="protein sequence ID" value="QHI73609.1"/>
    <property type="molecule type" value="Genomic_DNA"/>
</dbReference>
<proteinExistence type="predicted"/>
<protein>
    <submittedName>
        <fullName evidence="1">Uncharacterized protein</fullName>
    </submittedName>
</protein>